<dbReference type="PANTHER" id="PTHR39953">
    <property type="entry name" value="RE54151P"/>
    <property type="match status" value="1"/>
</dbReference>
<dbReference type="AlphaFoldDB" id="A0A6G0VLA6"/>
<evidence type="ECO:0000313" key="3">
    <source>
        <dbReference type="Proteomes" id="UP000478052"/>
    </source>
</evidence>
<dbReference type="Pfam" id="PF09588">
    <property type="entry name" value="YqaJ"/>
    <property type="match status" value="1"/>
</dbReference>
<feature type="non-terminal residue" evidence="2">
    <location>
        <position position="253"/>
    </location>
</feature>
<dbReference type="InterPro" id="IPR011335">
    <property type="entry name" value="Restrct_endonuc-II-like"/>
</dbReference>
<comment type="caution">
    <text evidence="2">The sequence shown here is derived from an EMBL/GenBank/DDBJ whole genome shotgun (WGS) entry which is preliminary data.</text>
</comment>
<dbReference type="PANTHER" id="PTHR39953:SF1">
    <property type="entry name" value="RE54151P"/>
    <property type="match status" value="1"/>
</dbReference>
<dbReference type="GO" id="GO:0006281">
    <property type="term" value="P:DNA repair"/>
    <property type="evidence" value="ECO:0007669"/>
    <property type="project" value="UniProtKB-ARBA"/>
</dbReference>
<name>A0A6G0VLA6_APHCR</name>
<sequence>NLKKSPTEVECHWKRPKLSGVGTTLKYITAKSMSKKSIVNIQSEISNKIFLNEAMKLGETHQINCQVGAHNYKLEESFFKMLSIHTAILKFSKQYNSTDDFLHFLKERTPISVFSGVEKKTTNQANNVLWFELRYGRITASKIYELSRCKKGDGVLVKRILGCRKIKLTSAMERGKLLEKDVLQEVRKIVKRTIRETGLAISSDFPIIGASTDELASDFVLEIKCPQKHTTMNNYIKYGIIQSKVLAQLQLQM</sequence>
<dbReference type="CDD" id="cd22343">
    <property type="entry name" value="PDDEXK_lambda_exonuclease-like"/>
    <property type="match status" value="1"/>
</dbReference>
<protein>
    <submittedName>
        <fullName evidence="2">YqaJ domain-containing protein</fullName>
    </submittedName>
</protein>
<dbReference type="InterPro" id="IPR019080">
    <property type="entry name" value="YqaJ_viral_recombinase"/>
</dbReference>
<proteinExistence type="predicted"/>
<keyword evidence="3" id="KW-1185">Reference proteome</keyword>
<feature type="domain" description="YqaJ viral recombinase" evidence="1">
    <location>
        <begin position="130"/>
        <end position="253"/>
    </location>
</feature>
<dbReference type="EMBL" id="VUJU01015919">
    <property type="protein sequence ID" value="KAF0691516.1"/>
    <property type="molecule type" value="Genomic_DNA"/>
</dbReference>
<dbReference type="OrthoDB" id="261614at2759"/>
<gene>
    <name evidence="2" type="ORF">FWK35_00036928</name>
</gene>
<evidence type="ECO:0000313" key="2">
    <source>
        <dbReference type="EMBL" id="KAF0691516.1"/>
    </source>
</evidence>
<organism evidence="2 3">
    <name type="scientific">Aphis craccivora</name>
    <name type="common">Cowpea aphid</name>
    <dbReference type="NCBI Taxonomy" id="307492"/>
    <lineage>
        <taxon>Eukaryota</taxon>
        <taxon>Metazoa</taxon>
        <taxon>Ecdysozoa</taxon>
        <taxon>Arthropoda</taxon>
        <taxon>Hexapoda</taxon>
        <taxon>Insecta</taxon>
        <taxon>Pterygota</taxon>
        <taxon>Neoptera</taxon>
        <taxon>Paraneoptera</taxon>
        <taxon>Hemiptera</taxon>
        <taxon>Sternorrhyncha</taxon>
        <taxon>Aphidomorpha</taxon>
        <taxon>Aphidoidea</taxon>
        <taxon>Aphididae</taxon>
        <taxon>Aphidini</taxon>
        <taxon>Aphis</taxon>
        <taxon>Aphis</taxon>
    </lineage>
</organism>
<dbReference type="Proteomes" id="UP000478052">
    <property type="component" value="Unassembled WGS sequence"/>
</dbReference>
<feature type="non-terminal residue" evidence="2">
    <location>
        <position position="1"/>
    </location>
</feature>
<dbReference type="SUPFAM" id="SSF52980">
    <property type="entry name" value="Restriction endonuclease-like"/>
    <property type="match status" value="1"/>
</dbReference>
<accession>A0A6G0VLA6</accession>
<reference evidence="2 3" key="1">
    <citation type="submission" date="2019-08" db="EMBL/GenBank/DDBJ databases">
        <title>Whole genome of Aphis craccivora.</title>
        <authorList>
            <person name="Voronova N.V."/>
            <person name="Shulinski R.S."/>
            <person name="Bandarenka Y.V."/>
            <person name="Zhorov D.G."/>
            <person name="Warner D."/>
        </authorList>
    </citation>
    <scope>NUCLEOTIDE SEQUENCE [LARGE SCALE GENOMIC DNA]</scope>
    <source>
        <strain evidence="2">180601</strain>
        <tissue evidence="2">Whole Body</tissue>
    </source>
</reference>
<dbReference type="InterPro" id="IPR011604">
    <property type="entry name" value="PDDEXK-like_dom_sf"/>
</dbReference>
<dbReference type="Gene3D" id="3.90.320.10">
    <property type="match status" value="1"/>
</dbReference>
<evidence type="ECO:0000259" key="1">
    <source>
        <dbReference type="Pfam" id="PF09588"/>
    </source>
</evidence>